<dbReference type="InterPro" id="IPR000719">
    <property type="entry name" value="Prot_kinase_dom"/>
</dbReference>
<reference evidence="10" key="1">
    <citation type="journal article" date="2023" name="IMA Fungus">
        <title>Comparative genomic study of the Penicillium genus elucidates a diverse pangenome and 15 lateral gene transfer events.</title>
        <authorList>
            <person name="Petersen C."/>
            <person name="Sorensen T."/>
            <person name="Nielsen M.R."/>
            <person name="Sondergaard T.E."/>
            <person name="Sorensen J.L."/>
            <person name="Fitzpatrick D.A."/>
            <person name="Frisvad J.C."/>
            <person name="Nielsen K.L."/>
        </authorList>
    </citation>
    <scope>NUCLEOTIDE SEQUENCE</scope>
    <source>
        <strain evidence="10">IBT 15450</strain>
    </source>
</reference>
<keyword evidence="3" id="KW-0808">Transferase</keyword>
<dbReference type="PANTHER" id="PTHR24361:SF433">
    <property type="entry name" value="PROTEIN KINASE DOMAIN-CONTAINING PROTEIN"/>
    <property type="match status" value="1"/>
</dbReference>
<gene>
    <name evidence="10" type="ORF">N7460_011841</name>
</gene>
<keyword evidence="5 10" id="KW-0418">Kinase</keyword>
<dbReference type="EC" id="2.7.11.1" evidence="1"/>
<proteinExistence type="predicted"/>
<dbReference type="SMART" id="SM00220">
    <property type="entry name" value="S_TKc"/>
    <property type="match status" value="1"/>
</dbReference>
<evidence type="ECO:0000313" key="11">
    <source>
        <dbReference type="Proteomes" id="UP001219568"/>
    </source>
</evidence>
<dbReference type="GO" id="GO:0004674">
    <property type="term" value="F:protein serine/threonine kinase activity"/>
    <property type="evidence" value="ECO:0007669"/>
    <property type="project" value="UniProtKB-KW"/>
</dbReference>
<keyword evidence="2" id="KW-0723">Serine/threonine-protein kinase</keyword>
<dbReference type="SUPFAM" id="SSF56112">
    <property type="entry name" value="Protein kinase-like (PK-like)"/>
    <property type="match status" value="1"/>
</dbReference>
<evidence type="ECO:0000256" key="3">
    <source>
        <dbReference type="ARBA" id="ARBA00022679"/>
    </source>
</evidence>
<dbReference type="Gene3D" id="1.10.510.10">
    <property type="entry name" value="Transferase(Phosphotransferase) domain 1"/>
    <property type="match status" value="1"/>
</dbReference>
<keyword evidence="6" id="KW-0067">ATP-binding</keyword>
<evidence type="ECO:0000256" key="4">
    <source>
        <dbReference type="ARBA" id="ARBA00022741"/>
    </source>
</evidence>
<comment type="caution">
    <text evidence="10">The sequence shown here is derived from an EMBL/GenBank/DDBJ whole genome shotgun (WGS) entry which is preliminary data.</text>
</comment>
<dbReference type="Pfam" id="PF00069">
    <property type="entry name" value="Pkinase"/>
    <property type="match status" value="1"/>
</dbReference>
<evidence type="ECO:0000256" key="1">
    <source>
        <dbReference type="ARBA" id="ARBA00012513"/>
    </source>
</evidence>
<comment type="catalytic activity">
    <reaction evidence="7">
        <text>L-threonyl-[protein] + ATP = O-phospho-L-threonyl-[protein] + ADP + H(+)</text>
        <dbReference type="Rhea" id="RHEA:46608"/>
        <dbReference type="Rhea" id="RHEA-COMP:11060"/>
        <dbReference type="Rhea" id="RHEA-COMP:11605"/>
        <dbReference type="ChEBI" id="CHEBI:15378"/>
        <dbReference type="ChEBI" id="CHEBI:30013"/>
        <dbReference type="ChEBI" id="CHEBI:30616"/>
        <dbReference type="ChEBI" id="CHEBI:61977"/>
        <dbReference type="ChEBI" id="CHEBI:456216"/>
        <dbReference type="EC" id="2.7.11.1"/>
    </reaction>
</comment>
<keyword evidence="11" id="KW-1185">Reference proteome</keyword>
<accession>A0AAD6I173</accession>
<feature type="domain" description="Protein kinase" evidence="9">
    <location>
        <begin position="7"/>
        <end position="257"/>
    </location>
</feature>
<evidence type="ECO:0000256" key="2">
    <source>
        <dbReference type="ARBA" id="ARBA00022527"/>
    </source>
</evidence>
<dbReference type="AlphaFoldDB" id="A0AAD6I173"/>
<evidence type="ECO:0000259" key="9">
    <source>
        <dbReference type="PROSITE" id="PS50011"/>
    </source>
</evidence>
<evidence type="ECO:0000256" key="8">
    <source>
        <dbReference type="ARBA" id="ARBA00048679"/>
    </source>
</evidence>
<dbReference type="EMBL" id="JAQJZL010000015">
    <property type="protein sequence ID" value="KAJ6027024.1"/>
    <property type="molecule type" value="Genomic_DNA"/>
</dbReference>
<dbReference type="InterPro" id="IPR011009">
    <property type="entry name" value="Kinase-like_dom_sf"/>
</dbReference>
<keyword evidence="4" id="KW-0547">Nucleotide-binding</keyword>
<protein>
    <recommendedName>
        <fullName evidence="1">non-specific serine/threonine protein kinase</fullName>
        <ecNumber evidence="1">2.7.11.1</ecNumber>
    </recommendedName>
</protein>
<dbReference type="GO" id="GO:0005737">
    <property type="term" value="C:cytoplasm"/>
    <property type="evidence" value="ECO:0007669"/>
    <property type="project" value="TreeGrafter"/>
</dbReference>
<comment type="catalytic activity">
    <reaction evidence="8">
        <text>L-seryl-[protein] + ATP = O-phospho-L-seryl-[protein] + ADP + H(+)</text>
        <dbReference type="Rhea" id="RHEA:17989"/>
        <dbReference type="Rhea" id="RHEA-COMP:9863"/>
        <dbReference type="Rhea" id="RHEA-COMP:11604"/>
        <dbReference type="ChEBI" id="CHEBI:15378"/>
        <dbReference type="ChEBI" id="CHEBI:29999"/>
        <dbReference type="ChEBI" id="CHEBI:30616"/>
        <dbReference type="ChEBI" id="CHEBI:83421"/>
        <dbReference type="ChEBI" id="CHEBI:456216"/>
        <dbReference type="EC" id="2.7.11.1"/>
    </reaction>
</comment>
<dbReference type="InterPro" id="IPR053235">
    <property type="entry name" value="Ser_Thr_kinase"/>
</dbReference>
<sequence>MEIVQKNEAFKVNGKMGFSYVQVFVQQDGILYCGKWSNRFKVPKTLQDLQEVRQIPKENRGPEVNTTWSAVYVKRPSLLAYANDNLDTQIAREVDVCEILRQNPHPNIAIYYGYEESHGRVAGVCYKRYTSILLEAVNPGRLDKRRFASSGRELVTDKTISSLEGVLDGIQHLHSISIVHNDINPANIMFDKDGTLVLIDFDSCRYIGESLSSTKTKRTHQWHDPSVDVSLEKNNLDAFQELRIWLIGSADDNYNFV</sequence>
<organism evidence="10 11">
    <name type="scientific">Penicillium canescens</name>
    <dbReference type="NCBI Taxonomy" id="5083"/>
    <lineage>
        <taxon>Eukaryota</taxon>
        <taxon>Fungi</taxon>
        <taxon>Dikarya</taxon>
        <taxon>Ascomycota</taxon>
        <taxon>Pezizomycotina</taxon>
        <taxon>Eurotiomycetes</taxon>
        <taxon>Eurotiomycetidae</taxon>
        <taxon>Eurotiales</taxon>
        <taxon>Aspergillaceae</taxon>
        <taxon>Penicillium</taxon>
    </lineage>
</organism>
<dbReference type="PROSITE" id="PS50011">
    <property type="entry name" value="PROTEIN_KINASE_DOM"/>
    <property type="match status" value="1"/>
</dbReference>
<evidence type="ECO:0000256" key="6">
    <source>
        <dbReference type="ARBA" id="ARBA00022840"/>
    </source>
</evidence>
<evidence type="ECO:0000313" key="10">
    <source>
        <dbReference type="EMBL" id="KAJ6027024.1"/>
    </source>
</evidence>
<evidence type="ECO:0000256" key="5">
    <source>
        <dbReference type="ARBA" id="ARBA00022777"/>
    </source>
</evidence>
<evidence type="ECO:0000256" key="7">
    <source>
        <dbReference type="ARBA" id="ARBA00047899"/>
    </source>
</evidence>
<dbReference type="PANTHER" id="PTHR24361">
    <property type="entry name" value="MITOGEN-ACTIVATED KINASE KINASE KINASE"/>
    <property type="match status" value="1"/>
</dbReference>
<dbReference type="Proteomes" id="UP001219568">
    <property type="component" value="Unassembled WGS sequence"/>
</dbReference>
<reference evidence="10" key="2">
    <citation type="submission" date="2023-01" db="EMBL/GenBank/DDBJ databases">
        <authorList>
            <person name="Petersen C."/>
        </authorList>
    </citation>
    <scope>NUCLEOTIDE SEQUENCE</scope>
    <source>
        <strain evidence="10">IBT 15450</strain>
    </source>
</reference>
<dbReference type="GO" id="GO:0005524">
    <property type="term" value="F:ATP binding"/>
    <property type="evidence" value="ECO:0007669"/>
    <property type="project" value="UniProtKB-KW"/>
</dbReference>
<name>A0AAD6I173_PENCN</name>